<evidence type="ECO:0000313" key="1">
    <source>
        <dbReference type="EMBL" id="JAD82064.1"/>
    </source>
</evidence>
<reference evidence="1" key="1">
    <citation type="submission" date="2014-09" db="EMBL/GenBank/DDBJ databases">
        <authorList>
            <person name="Magalhaes I.L.F."/>
            <person name="Oliveira U."/>
            <person name="Santos F.R."/>
            <person name="Vidigal T.H.D.A."/>
            <person name="Brescovit A.D."/>
            <person name="Santos A.J."/>
        </authorList>
    </citation>
    <scope>NUCLEOTIDE SEQUENCE</scope>
    <source>
        <tissue evidence="1">Shoot tissue taken approximately 20 cm above the soil surface</tissue>
    </source>
</reference>
<reference evidence="1" key="2">
    <citation type="journal article" date="2015" name="Data Brief">
        <title>Shoot transcriptome of the giant reed, Arundo donax.</title>
        <authorList>
            <person name="Barrero R.A."/>
            <person name="Guerrero F.D."/>
            <person name="Moolhuijzen P."/>
            <person name="Goolsby J.A."/>
            <person name="Tidwell J."/>
            <person name="Bellgard S.E."/>
            <person name="Bellgard M.I."/>
        </authorList>
    </citation>
    <scope>NUCLEOTIDE SEQUENCE</scope>
    <source>
        <tissue evidence="1">Shoot tissue taken approximately 20 cm above the soil surface</tissue>
    </source>
</reference>
<protein>
    <submittedName>
        <fullName evidence="1">Uncharacterized protein</fullName>
    </submittedName>
</protein>
<proteinExistence type="predicted"/>
<dbReference type="AlphaFoldDB" id="A0A0A9D0E1"/>
<sequence length="163" mass="18844">MYRQLPSRKLPLDADIGSRLEKDTPVHLQYCIPYWNEISNAKACSTSCKALQVLGYDVPSICCSCQEITNNQVSLVKCGNKLRIKFMFLVPIHLPSAQWTEIRGISENERNTILNYWGISENEHCTSDSPGFYKKRESIPVSYPFEFHLIFTSMHNVLQSYWM</sequence>
<accession>A0A0A9D0E1</accession>
<organism evidence="1">
    <name type="scientific">Arundo donax</name>
    <name type="common">Giant reed</name>
    <name type="synonym">Donax arundinaceus</name>
    <dbReference type="NCBI Taxonomy" id="35708"/>
    <lineage>
        <taxon>Eukaryota</taxon>
        <taxon>Viridiplantae</taxon>
        <taxon>Streptophyta</taxon>
        <taxon>Embryophyta</taxon>
        <taxon>Tracheophyta</taxon>
        <taxon>Spermatophyta</taxon>
        <taxon>Magnoliopsida</taxon>
        <taxon>Liliopsida</taxon>
        <taxon>Poales</taxon>
        <taxon>Poaceae</taxon>
        <taxon>PACMAD clade</taxon>
        <taxon>Arundinoideae</taxon>
        <taxon>Arundineae</taxon>
        <taxon>Arundo</taxon>
    </lineage>
</organism>
<name>A0A0A9D0E1_ARUDO</name>
<dbReference type="EMBL" id="GBRH01215831">
    <property type="protein sequence ID" value="JAD82064.1"/>
    <property type="molecule type" value="Transcribed_RNA"/>
</dbReference>